<comment type="subcellular location">
    <subcellularLocation>
        <location evidence="2">Cell membrane</location>
        <topology evidence="2">Lipid-anchor</topology>
        <topology evidence="2">GPI-anchor</topology>
    </subcellularLocation>
</comment>
<dbReference type="InterPro" id="IPR000490">
    <property type="entry name" value="Glyco_hydro_17"/>
</dbReference>
<keyword evidence="19" id="KW-1185">Reference proteome</keyword>
<evidence type="ECO:0000256" key="11">
    <source>
        <dbReference type="ARBA" id="ARBA00023157"/>
    </source>
</evidence>
<evidence type="ECO:0000256" key="5">
    <source>
        <dbReference type="ARBA" id="ARBA00022475"/>
    </source>
</evidence>
<evidence type="ECO:0000256" key="4">
    <source>
        <dbReference type="ARBA" id="ARBA00012780"/>
    </source>
</evidence>
<dbReference type="PANTHER" id="PTHR32227">
    <property type="entry name" value="GLUCAN ENDO-1,3-BETA-GLUCOSIDASE BG1-RELATED-RELATED"/>
    <property type="match status" value="1"/>
</dbReference>
<evidence type="ECO:0000256" key="9">
    <source>
        <dbReference type="ARBA" id="ARBA00022821"/>
    </source>
</evidence>
<evidence type="ECO:0000313" key="19">
    <source>
        <dbReference type="Proteomes" id="UP001190926"/>
    </source>
</evidence>
<keyword evidence="11" id="KW-1015">Disulfide bond</keyword>
<feature type="domain" description="X8" evidence="17">
    <location>
        <begin position="359"/>
        <end position="445"/>
    </location>
</feature>
<accession>A0AAD4IYV0</accession>
<keyword evidence="12" id="KW-0325">Glycoprotein</keyword>
<organism evidence="18 19">
    <name type="scientific">Perilla frutescens var. hirtella</name>
    <name type="common">Perilla citriodora</name>
    <name type="synonym">Perilla setoyensis</name>
    <dbReference type="NCBI Taxonomy" id="608512"/>
    <lineage>
        <taxon>Eukaryota</taxon>
        <taxon>Viridiplantae</taxon>
        <taxon>Streptophyta</taxon>
        <taxon>Embryophyta</taxon>
        <taxon>Tracheophyta</taxon>
        <taxon>Spermatophyta</taxon>
        <taxon>Magnoliopsida</taxon>
        <taxon>eudicotyledons</taxon>
        <taxon>Gunneridae</taxon>
        <taxon>Pentapetalae</taxon>
        <taxon>asterids</taxon>
        <taxon>lamiids</taxon>
        <taxon>Lamiales</taxon>
        <taxon>Lamiaceae</taxon>
        <taxon>Nepetoideae</taxon>
        <taxon>Elsholtzieae</taxon>
        <taxon>Perilla</taxon>
    </lineage>
</organism>
<dbReference type="GO" id="GO:0006952">
    <property type="term" value="P:defense response"/>
    <property type="evidence" value="ECO:0007669"/>
    <property type="project" value="UniProtKB-KW"/>
</dbReference>
<sequence>MKAAICLHGILLFCGLFFNALGSFVGINIGTDVTNLPSAANIVAILKAQQITHVRLFNADAHMLNALSNTGIEVMVSVTNEELLGIGRSPSTAAAWINQHVAAYVPATNITAIAVGSEVITSIPNIAPVLAPAMNYLYKALVAANMNYLIKVSTPHSMGVIPRPFPPSSASFNTSWNSIMYQILQFLRNTNSFYMLNAYPYYEYVKSNGIFPLEYALFEPLSTAKQIVDPNTLFHYNSMFDALVDATYNSIAALNFSGIPIVVTETGWPWSGGASEPDATTENAETYNNNLITRVLNDTGPPSQLSIPIHTYIYELFDEDKRPGLVSERNWGVLFTNGTAVYDLKLHASETIDANSSNVFCVAKPGADDQSLQNGLNWACGRAGQANCSAIQPGQPCYIPNTYHNHASYAYNDYYQKMHSSGGTCDFEGTATTTTIDPSYGSCKFTGSSSSTTRGLFPSPALGPIGPSSGGSRNIVHFSMVVTVIVLLEFNVKHFVA</sequence>
<evidence type="ECO:0000259" key="17">
    <source>
        <dbReference type="SMART" id="SM00768"/>
    </source>
</evidence>
<protein>
    <recommendedName>
        <fullName evidence="4">glucan endo-1,3-beta-D-glucosidase</fullName>
        <ecNumber evidence="4">3.2.1.39</ecNumber>
    </recommendedName>
</protein>
<dbReference type="GO" id="GO:0042973">
    <property type="term" value="F:glucan endo-1,3-beta-D-glucosidase activity"/>
    <property type="evidence" value="ECO:0007669"/>
    <property type="project" value="UniProtKB-EC"/>
</dbReference>
<dbReference type="GO" id="GO:0005975">
    <property type="term" value="P:carbohydrate metabolic process"/>
    <property type="evidence" value="ECO:0007669"/>
    <property type="project" value="InterPro"/>
</dbReference>
<evidence type="ECO:0000256" key="6">
    <source>
        <dbReference type="ARBA" id="ARBA00022622"/>
    </source>
</evidence>
<dbReference type="GO" id="GO:0009506">
    <property type="term" value="C:plasmodesma"/>
    <property type="evidence" value="ECO:0007669"/>
    <property type="project" value="UniProtKB-ARBA"/>
</dbReference>
<dbReference type="Proteomes" id="UP001190926">
    <property type="component" value="Unassembled WGS sequence"/>
</dbReference>
<comment type="catalytic activity">
    <reaction evidence="1">
        <text>Hydrolysis of (1-&gt;3)-beta-D-glucosidic linkages in (1-&gt;3)-beta-D-glucans.</text>
        <dbReference type="EC" id="3.2.1.39"/>
    </reaction>
</comment>
<name>A0AAD4IYV0_PERFH</name>
<dbReference type="InterPro" id="IPR044965">
    <property type="entry name" value="Glyco_hydro_17_plant"/>
</dbReference>
<evidence type="ECO:0000256" key="8">
    <source>
        <dbReference type="ARBA" id="ARBA00022801"/>
    </source>
</evidence>
<keyword evidence="8 18" id="KW-0378">Hydrolase</keyword>
<gene>
    <name evidence="18" type="ORF">C2S53_000601</name>
</gene>
<dbReference type="Pfam" id="PF07983">
    <property type="entry name" value="X8"/>
    <property type="match status" value="1"/>
</dbReference>
<keyword evidence="10" id="KW-0472">Membrane</keyword>
<keyword evidence="5" id="KW-1003">Cell membrane</keyword>
<keyword evidence="13" id="KW-0449">Lipoprotein</keyword>
<dbReference type="Pfam" id="PF00332">
    <property type="entry name" value="Glyco_hydro_17"/>
    <property type="match status" value="1"/>
</dbReference>
<dbReference type="EMBL" id="SDAM02000709">
    <property type="protein sequence ID" value="KAH6823656.1"/>
    <property type="molecule type" value="Genomic_DNA"/>
</dbReference>
<evidence type="ECO:0000256" key="1">
    <source>
        <dbReference type="ARBA" id="ARBA00000382"/>
    </source>
</evidence>
<dbReference type="GO" id="GO:0005886">
    <property type="term" value="C:plasma membrane"/>
    <property type="evidence" value="ECO:0007669"/>
    <property type="project" value="UniProtKB-SubCell"/>
</dbReference>
<dbReference type="EC" id="3.2.1.39" evidence="4"/>
<reference evidence="18 19" key="1">
    <citation type="journal article" date="2021" name="Nat. Commun.">
        <title>Incipient diploidization of the medicinal plant Perilla within 10,000 years.</title>
        <authorList>
            <person name="Zhang Y."/>
            <person name="Shen Q."/>
            <person name="Leng L."/>
            <person name="Zhang D."/>
            <person name="Chen S."/>
            <person name="Shi Y."/>
            <person name="Ning Z."/>
            <person name="Chen S."/>
        </authorList>
    </citation>
    <scope>NUCLEOTIDE SEQUENCE [LARGE SCALE GENOMIC DNA]</scope>
    <source>
        <strain evidence="19">cv. PC099</strain>
    </source>
</reference>
<dbReference type="InterPro" id="IPR017853">
    <property type="entry name" value="GH"/>
</dbReference>
<evidence type="ECO:0000256" key="15">
    <source>
        <dbReference type="RuleBase" id="RU004335"/>
    </source>
</evidence>
<evidence type="ECO:0000256" key="2">
    <source>
        <dbReference type="ARBA" id="ARBA00004609"/>
    </source>
</evidence>
<feature type="chain" id="PRO_5042162244" description="glucan endo-1,3-beta-D-glucosidase" evidence="16">
    <location>
        <begin position="23"/>
        <end position="497"/>
    </location>
</feature>
<keyword evidence="7 16" id="KW-0732">Signal</keyword>
<comment type="similarity">
    <text evidence="3 15">Belongs to the glycosyl hydrolase 17 family.</text>
</comment>
<evidence type="ECO:0000256" key="7">
    <source>
        <dbReference type="ARBA" id="ARBA00022729"/>
    </source>
</evidence>
<dbReference type="AlphaFoldDB" id="A0AAD4IYV0"/>
<evidence type="ECO:0000256" key="10">
    <source>
        <dbReference type="ARBA" id="ARBA00023136"/>
    </source>
</evidence>
<evidence type="ECO:0000256" key="3">
    <source>
        <dbReference type="ARBA" id="ARBA00008773"/>
    </source>
</evidence>
<dbReference type="GO" id="GO:0098552">
    <property type="term" value="C:side of membrane"/>
    <property type="evidence" value="ECO:0007669"/>
    <property type="project" value="UniProtKB-KW"/>
</dbReference>
<dbReference type="InterPro" id="IPR012946">
    <property type="entry name" value="X8"/>
</dbReference>
<evidence type="ECO:0000256" key="12">
    <source>
        <dbReference type="ARBA" id="ARBA00023180"/>
    </source>
</evidence>
<evidence type="ECO:0000313" key="18">
    <source>
        <dbReference type="EMBL" id="KAH6823656.1"/>
    </source>
</evidence>
<keyword evidence="6" id="KW-0336">GPI-anchor</keyword>
<dbReference type="Gene3D" id="3.20.20.80">
    <property type="entry name" value="Glycosidases"/>
    <property type="match status" value="1"/>
</dbReference>
<evidence type="ECO:0000256" key="16">
    <source>
        <dbReference type="SAM" id="SignalP"/>
    </source>
</evidence>
<dbReference type="SMART" id="SM00768">
    <property type="entry name" value="X8"/>
    <property type="match status" value="1"/>
</dbReference>
<keyword evidence="14" id="KW-0326">Glycosidase</keyword>
<dbReference type="FunFam" id="1.20.58.1040:FF:000001">
    <property type="entry name" value="Glucan endo-1,3-beta-glucosidase 4"/>
    <property type="match status" value="1"/>
</dbReference>
<comment type="caution">
    <text evidence="18">The sequence shown here is derived from an EMBL/GenBank/DDBJ whole genome shotgun (WGS) entry which is preliminary data.</text>
</comment>
<keyword evidence="9" id="KW-0611">Plant defense</keyword>
<feature type="signal peptide" evidence="16">
    <location>
        <begin position="1"/>
        <end position="22"/>
    </location>
</feature>
<dbReference type="Gene3D" id="1.20.58.1040">
    <property type="match status" value="1"/>
</dbReference>
<proteinExistence type="inferred from homology"/>
<dbReference type="FunFam" id="3.20.20.80:FF:000002">
    <property type="entry name" value="Glucan endo-1,3-beta-glucosidase 3"/>
    <property type="match status" value="1"/>
</dbReference>
<evidence type="ECO:0000256" key="13">
    <source>
        <dbReference type="ARBA" id="ARBA00023288"/>
    </source>
</evidence>
<dbReference type="SUPFAM" id="SSF51445">
    <property type="entry name" value="(Trans)glycosidases"/>
    <property type="match status" value="1"/>
</dbReference>
<evidence type="ECO:0000256" key="14">
    <source>
        <dbReference type="ARBA" id="ARBA00023295"/>
    </source>
</evidence>